<dbReference type="Proteomes" id="UP001465976">
    <property type="component" value="Unassembled WGS sequence"/>
</dbReference>
<feature type="region of interest" description="Disordered" evidence="1">
    <location>
        <begin position="143"/>
        <end position="203"/>
    </location>
</feature>
<feature type="region of interest" description="Disordered" evidence="1">
    <location>
        <begin position="1"/>
        <end position="88"/>
    </location>
</feature>
<protein>
    <recommendedName>
        <fullName evidence="4">No apical meristem-associated C-terminal domain-containing protein</fullName>
    </recommendedName>
</protein>
<dbReference type="EMBL" id="JBAHYK010003644">
    <property type="protein sequence ID" value="KAL0563335.1"/>
    <property type="molecule type" value="Genomic_DNA"/>
</dbReference>
<evidence type="ECO:0000256" key="1">
    <source>
        <dbReference type="SAM" id="MobiDB-lite"/>
    </source>
</evidence>
<name>A0ABR3EKG6_9AGAR</name>
<organism evidence="2 3">
    <name type="scientific">Marasmius crinis-equi</name>
    <dbReference type="NCBI Taxonomy" id="585013"/>
    <lineage>
        <taxon>Eukaryota</taxon>
        <taxon>Fungi</taxon>
        <taxon>Dikarya</taxon>
        <taxon>Basidiomycota</taxon>
        <taxon>Agaricomycotina</taxon>
        <taxon>Agaricomycetes</taxon>
        <taxon>Agaricomycetidae</taxon>
        <taxon>Agaricales</taxon>
        <taxon>Marasmiineae</taxon>
        <taxon>Marasmiaceae</taxon>
        <taxon>Marasmius</taxon>
    </lineage>
</organism>
<accession>A0ABR3EKG6</accession>
<keyword evidence="3" id="KW-1185">Reference proteome</keyword>
<sequence>MEVQEASKVLESKNRKKGAKKTDETKLPPSTTKKTAPCKAEFKPAAPAKAGSGKKSRMDEFSEIAKAEEATRQEELQMESKKMEGENQEYRVFESVSKMKHEGKMKQFEMKMELKRQELEYKKVKLAGGRVMGTSLSFAMQTLPMTPSGMGGPSEMLSGSLSPSSSSLRLDDGHNFNGYGDNNTDFDSGNSYRTNSVNYNNTG</sequence>
<feature type="compositionally biased region" description="Basic and acidic residues" evidence="1">
    <location>
        <begin position="56"/>
        <end position="88"/>
    </location>
</feature>
<feature type="compositionally biased region" description="Low complexity" evidence="1">
    <location>
        <begin position="153"/>
        <end position="168"/>
    </location>
</feature>
<evidence type="ECO:0008006" key="4">
    <source>
        <dbReference type="Google" id="ProtNLM"/>
    </source>
</evidence>
<reference evidence="2 3" key="1">
    <citation type="submission" date="2024-02" db="EMBL/GenBank/DDBJ databases">
        <title>A draft genome for the cacao thread blight pathogen Marasmius crinis-equi.</title>
        <authorList>
            <person name="Cohen S.P."/>
            <person name="Baruah I.K."/>
            <person name="Amoako-Attah I."/>
            <person name="Bukari Y."/>
            <person name="Meinhardt L.W."/>
            <person name="Bailey B.A."/>
        </authorList>
    </citation>
    <scope>NUCLEOTIDE SEQUENCE [LARGE SCALE GENOMIC DNA]</scope>
    <source>
        <strain evidence="2 3">GH-76</strain>
    </source>
</reference>
<comment type="caution">
    <text evidence="2">The sequence shown here is derived from an EMBL/GenBank/DDBJ whole genome shotgun (WGS) entry which is preliminary data.</text>
</comment>
<feature type="compositionally biased region" description="Low complexity" evidence="1">
    <location>
        <begin position="37"/>
        <end position="53"/>
    </location>
</feature>
<evidence type="ECO:0000313" key="3">
    <source>
        <dbReference type="Proteomes" id="UP001465976"/>
    </source>
</evidence>
<gene>
    <name evidence="2" type="ORF">V5O48_018735</name>
</gene>
<evidence type="ECO:0000313" key="2">
    <source>
        <dbReference type="EMBL" id="KAL0563335.1"/>
    </source>
</evidence>
<proteinExistence type="predicted"/>
<feature type="compositionally biased region" description="Polar residues" evidence="1">
    <location>
        <begin position="180"/>
        <end position="203"/>
    </location>
</feature>